<evidence type="ECO:0008006" key="14">
    <source>
        <dbReference type="Google" id="ProtNLM"/>
    </source>
</evidence>
<dbReference type="GO" id="GO:0045329">
    <property type="term" value="P:carnitine biosynthetic process"/>
    <property type="evidence" value="ECO:0007669"/>
    <property type="project" value="UniProtKB-UniPathway"/>
</dbReference>
<keyword evidence="9" id="KW-0408">Iron</keyword>
<dbReference type="SUPFAM" id="SSF51197">
    <property type="entry name" value="Clavaminate synthase-like"/>
    <property type="match status" value="1"/>
</dbReference>
<feature type="domain" description="Gamma-butyrobetaine hydroxylase-like N-terminal" evidence="11">
    <location>
        <begin position="55"/>
        <end position="148"/>
    </location>
</feature>
<dbReference type="UniPathway" id="UPA00118"/>
<dbReference type="PANTHER" id="PTHR10696:SF33">
    <property type="entry name" value="GAMMA-BUTYROBETAINE DIOXYGENASE"/>
    <property type="match status" value="1"/>
</dbReference>
<dbReference type="AlphaFoldDB" id="A0A267EHA0"/>
<dbReference type="STRING" id="282301.A0A267EHA0"/>
<gene>
    <name evidence="12" type="ORF">BOX15_Mlig006675g2</name>
</gene>
<accession>A0A267EHA0</accession>
<evidence type="ECO:0000256" key="6">
    <source>
        <dbReference type="ARBA" id="ARBA00022873"/>
    </source>
</evidence>
<evidence type="ECO:0000256" key="2">
    <source>
        <dbReference type="ARBA" id="ARBA00001961"/>
    </source>
</evidence>
<dbReference type="InterPro" id="IPR010376">
    <property type="entry name" value="GBBH-like_N"/>
</dbReference>
<keyword evidence="13" id="KW-1185">Reference proteome</keyword>
<dbReference type="InterPro" id="IPR050411">
    <property type="entry name" value="AlphaKG_dependent_hydroxylases"/>
</dbReference>
<reference evidence="12 13" key="1">
    <citation type="submission" date="2017-06" db="EMBL/GenBank/DDBJ databases">
        <title>A platform for efficient transgenesis in Macrostomum lignano, a flatworm model organism for stem cell research.</title>
        <authorList>
            <person name="Berezikov E."/>
        </authorList>
    </citation>
    <scope>NUCLEOTIDE SEQUENCE [LARGE SCALE GENOMIC DNA]</scope>
    <source>
        <strain evidence="12">DV1</strain>
        <tissue evidence="12">Whole organism</tissue>
    </source>
</reference>
<keyword evidence="6" id="KW-0124">Carnitine biosynthesis</keyword>
<evidence type="ECO:0000256" key="3">
    <source>
        <dbReference type="ARBA" id="ARBA00005022"/>
    </source>
</evidence>
<dbReference type="Gene3D" id="3.60.130.10">
    <property type="entry name" value="Clavaminate synthase-like"/>
    <property type="match status" value="1"/>
</dbReference>
<dbReference type="EMBL" id="NIVC01002104">
    <property type="protein sequence ID" value="PAA60836.1"/>
    <property type="molecule type" value="Genomic_DNA"/>
</dbReference>
<sequence>MHCLHSTTLKSAFSRLKLLPGRWCHRLFSRSLSSASSKSSAWHRPDASAAAAVSVDEARRTLSVTWPSSAQDWTASHWEAASLFPLAWLRDSCQCPTCFNPATKSRTLHFKDFNPRVPVRSASVSPDSSTLTVEWQDGHRSSYSRQWLQVRSFTESARRRRGEALAFTARKKQWSQELTEFDYSELMSKDSVLLELLHHLDCFGCLLVRQSPTELGTLPKFGQRLAGFLAPSNYGHSFEVKSKSDPSNAAYTSGYLGLHIDQSFYSRRPGVQILHCISQPTDGSIQGGESLIADGFQAAAIMRRSHPDHFQALTTLPIDFNDYGSDFVGDFHFINRETVLRLNSIGEVDRVTFSGHSRDYNQNHLEPEKVQLLYEALKIFYETLSKPPCIIKHKMQTGHMQLLDNRRVLHGRLAFNVIGTAERFLHGGYVEWDEVYSRMRRLEEAARGDAREAQ</sequence>
<dbReference type="FunFam" id="3.30.2020.30:FF:000002">
    <property type="entry name" value="Putative gamma-butyrobetaine dioxygenase"/>
    <property type="match status" value="1"/>
</dbReference>
<dbReference type="Pfam" id="PF06155">
    <property type="entry name" value="GBBH-like_N"/>
    <property type="match status" value="1"/>
</dbReference>
<keyword evidence="5" id="KW-0479">Metal-binding</keyword>
<comment type="cofactor">
    <cofactor evidence="2">
        <name>L-ascorbate</name>
        <dbReference type="ChEBI" id="CHEBI:38290"/>
    </cofactor>
</comment>
<evidence type="ECO:0000313" key="12">
    <source>
        <dbReference type="EMBL" id="PAA60836.1"/>
    </source>
</evidence>
<dbReference type="Proteomes" id="UP000215902">
    <property type="component" value="Unassembled WGS sequence"/>
</dbReference>
<feature type="domain" description="TauD/TfdA-like" evidence="10">
    <location>
        <begin position="173"/>
        <end position="428"/>
    </location>
</feature>
<dbReference type="InterPro" id="IPR038492">
    <property type="entry name" value="GBBH-like_N_sf"/>
</dbReference>
<dbReference type="OrthoDB" id="406634at2759"/>
<keyword evidence="8" id="KW-0560">Oxidoreductase</keyword>
<evidence type="ECO:0000256" key="7">
    <source>
        <dbReference type="ARBA" id="ARBA00022964"/>
    </source>
</evidence>
<dbReference type="GO" id="GO:0046872">
    <property type="term" value="F:metal ion binding"/>
    <property type="evidence" value="ECO:0007669"/>
    <property type="project" value="UniProtKB-KW"/>
</dbReference>
<evidence type="ECO:0000256" key="5">
    <source>
        <dbReference type="ARBA" id="ARBA00022723"/>
    </source>
</evidence>
<name>A0A267EHA0_9PLAT</name>
<dbReference type="PANTHER" id="PTHR10696">
    <property type="entry name" value="GAMMA-BUTYROBETAINE HYDROXYLASE-RELATED"/>
    <property type="match status" value="1"/>
</dbReference>
<comment type="pathway">
    <text evidence="3">Amine and polyamine biosynthesis; carnitine biosynthesis.</text>
</comment>
<dbReference type="Gene3D" id="3.30.2020.30">
    <property type="match status" value="1"/>
</dbReference>
<dbReference type="InterPro" id="IPR003819">
    <property type="entry name" value="TauD/TfdA-like"/>
</dbReference>
<evidence type="ECO:0000259" key="11">
    <source>
        <dbReference type="Pfam" id="PF06155"/>
    </source>
</evidence>
<comment type="similarity">
    <text evidence="4">Belongs to the gamma-BBH/TMLD family.</text>
</comment>
<dbReference type="Pfam" id="PF02668">
    <property type="entry name" value="TauD"/>
    <property type="match status" value="1"/>
</dbReference>
<evidence type="ECO:0000256" key="9">
    <source>
        <dbReference type="ARBA" id="ARBA00023004"/>
    </source>
</evidence>
<comment type="cofactor">
    <cofactor evidence="1">
        <name>Fe(2+)</name>
        <dbReference type="ChEBI" id="CHEBI:29033"/>
    </cofactor>
</comment>
<protein>
    <recommendedName>
        <fullName evidence="14">Gamma-butyrobetaine dioxygenase</fullName>
    </recommendedName>
</protein>
<evidence type="ECO:0000259" key="10">
    <source>
        <dbReference type="Pfam" id="PF02668"/>
    </source>
</evidence>
<comment type="caution">
    <text evidence="12">The sequence shown here is derived from an EMBL/GenBank/DDBJ whole genome shotgun (WGS) entry which is preliminary data.</text>
</comment>
<evidence type="ECO:0000313" key="13">
    <source>
        <dbReference type="Proteomes" id="UP000215902"/>
    </source>
</evidence>
<proteinExistence type="inferred from homology"/>
<keyword evidence="7" id="KW-0223">Dioxygenase</keyword>
<dbReference type="GO" id="GO:0005739">
    <property type="term" value="C:mitochondrion"/>
    <property type="evidence" value="ECO:0007669"/>
    <property type="project" value="TreeGrafter"/>
</dbReference>
<dbReference type="InterPro" id="IPR042098">
    <property type="entry name" value="TauD-like_sf"/>
</dbReference>
<dbReference type="FunFam" id="3.60.130.10:FF:000001">
    <property type="entry name" value="Trimethyllysine dioxygenase, mitochondrial"/>
    <property type="match status" value="1"/>
</dbReference>
<organism evidence="12 13">
    <name type="scientific">Macrostomum lignano</name>
    <dbReference type="NCBI Taxonomy" id="282301"/>
    <lineage>
        <taxon>Eukaryota</taxon>
        <taxon>Metazoa</taxon>
        <taxon>Spiralia</taxon>
        <taxon>Lophotrochozoa</taxon>
        <taxon>Platyhelminthes</taxon>
        <taxon>Rhabditophora</taxon>
        <taxon>Macrostomorpha</taxon>
        <taxon>Macrostomida</taxon>
        <taxon>Macrostomidae</taxon>
        <taxon>Macrostomum</taxon>
    </lineage>
</organism>
<dbReference type="GO" id="GO:0016706">
    <property type="term" value="F:2-oxoglutarate-dependent dioxygenase activity"/>
    <property type="evidence" value="ECO:0007669"/>
    <property type="project" value="UniProtKB-ARBA"/>
</dbReference>
<evidence type="ECO:0000256" key="4">
    <source>
        <dbReference type="ARBA" id="ARBA00008654"/>
    </source>
</evidence>
<evidence type="ECO:0000256" key="1">
    <source>
        <dbReference type="ARBA" id="ARBA00001954"/>
    </source>
</evidence>
<evidence type="ECO:0000256" key="8">
    <source>
        <dbReference type="ARBA" id="ARBA00023002"/>
    </source>
</evidence>